<dbReference type="InterPro" id="IPR024760">
    <property type="entry name" value="HTH_dom_conjug_TS-like"/>
</dbReference>
<organism evidence="2 3">
    <name type="scientific">Frisingicoccus caecimuris</name>
    <dbReference type="NCBI Taxonomy" id="1796636"/>
    <lineage>
        <taxon>Bacteria</taxon>
        <taxon>Bacillati</taxon>
        <taxon>Bacillota</taxon>
        <taxon>Clostridia</taxon>
        <taxon>Lachnospirales</taxon>
        <taxon>Lachnospiraceae</taxon>
        <taxon>Frisingicoccus</taxon>
    </lineage>
</organism>
<dbReference type="InterPro" id="IPR013325">
    <property type="entry name" value="RNA_pol_sigma_r2"/>
</dbReference>
<feature type="domain" description="Helix-turn-helix conjugative transposon-like" evidence="1">
    <location>
        <begin position="6"/>
        <end position="60"/>
    </location>
</feature>
<gene>
    <name evidence="2" type="ORF">EV212_11410</name>
</gene>
<keyword evidence="3" id="KW-1185">Reference proteome</keyword>
<dbReference type="GO" id="GO:0006352">
    <property type="term" value="P:DNA-templated transcription initiation"/>
    <property type="evidence" value="ECO:0007669"/>
    <property type="project" value="InterPro"/>
</dbReference>
<sequence length="63" mass="7673">MMEFEEILFRAKMNDKQAIEQIVEMYRPLLIKNALVNGIFDEDLYQELTLELLKCIRYFKKLE</sequence>
<proteinExistence type="predicted"/>
<name>A0A4R2L9P0_9FIRM</name>
<evidence type="ECO:0000313" key="3">
    <source>
        <dbReference type="Proteomes" id="UP000295711"/>
    </source>
</evidence>
<dbReference type="SUPFAM" id="SSF88946">
    <property type="entry name" value="Sigma2 domain of RNA polymerase sigma factors"/>
    <property type="match status" value="1"/>
</dbReference>
<accession>A0A4R2L9P0</accession>
<comment type="caution">
    <text evidence="2">The sequence shown here is derived from an EMBL/GenBank/DDBJ whole genome shotgun (WGS) entry which is preliminary data.</text>
</comment>
<evidence type="ECO:0000259" key="1">
    <source>
        <dbReference type="Pfam" id="PF12645"/>
    </source>
</evidence>
<evidence type="ECO:0000313" key="2">
    <source>
        <dbReference type="EMBL" id="TCO82899.1"/>
    </source>
</evidence>
<dbReference type="GO" id="GO:0003700">
    <property type="term" value="F:DNA-binding transcription factor activity"/>
    <property type="evidence" value="ECO:0007669"/>
    <property type="project" value="InterPro"/>
</dbReference>
<reference evidence="2 3" key="1">
    <citation type="submission" date="2019-03" db="EMBL/GenBank/DDBJ databases">
        <title>Genomic Encyclopedia of Type Strains, Phase IV (KMG-IV): sequencing the most valuable type-strain genomes for metagenomic binning, comparative biology and taxonomic classification.</title>
        <authorList>
            <person name="Goeker M."/>
        </authorList>
    </citation>
    <scope>NUCLEOTIDE SEQUENCE [LARGE SCALE GENOMIC DNA]</scope>
    <source>
        <strain evidence="2 3">DSM 28559</strain>
    </source>
</reference>
<dbReference type="EMBL" id="SLXA01000014">
    <property type="protein sequence ID" value="TCO82899.1"/>
    <property type="molecule type" value="Genomic_DNA"/>
</dbReference>
<dbReference type="Proteomes" id="UP000295711">
    <property type="component" value="Unassembled WGS sequence"/>
</dbReference>
<protein>
    <submittedName>
        <fullName evidence="2">Helix-turn-helix protein</fullName>
    </submittedName>
</protein>
<dbReference type="AlphaFoldDB" id="A0A4R2L9P0"/>
<dbReference type="Pfam" id="PF12645">
    <property type="entry name" value="HTH_16"/>
    <property type="match status" value="1"/>
</dbReference>